<protein>
    <submittedName>
        <fullName evidence="2">Uncharacterized protein</fullName>
    </submittedName>
</protein>
<reference evidence="2 3" key="1">
    <citation type="submission" date="2019-05" db="EMBL/GenBank/DDBJ databases">
        <title>Another draft genome of Portunus trituberculatus and its Hox gene families provides insights of decapod evolution.</title>
        <authorList>
            <person name="Jeong J.-H."/>
            <person name="Song I."/>
            <person name="Kim S."/>
            <person name="Choi T."/>
            <person name="Kim D."/>
            <person name="Ryu S."/>
            <person name="Kim W."/>
        </authorList>
    </citation>
    <scope>NUCLEOTIDE SEQUENCE [LARGE SCALE GENOMIC DNA]</scope>
    <source>
        <tissue evidence="2">Muscle</tissue>
    </source>
</reference>
<evidence type="ECO:0000313" key="3">
    <source>
        <dbReference type="Proteomes" id="UP000324222"/>
    </source>
</evidence>
<accession>A0A5B7KA85</accession>
<dbReference type="EMBL" id="VSRR010139067">
    <property type="protein sequence ID" value="MPD04010.1"/>
    <property type="molecule type" value="Genomic_DNA"/>
</dbReference>
<evidence type="ECO:0000256" key="1">
    <source>
        <dbReference type="SAM" id="MobiDB-lite"/>
    </source>
</evidence>
<feature type="region of interest" description="Disordered" evidence="1">
    <location>
        <begin position="135"/>
        <end position="166"/>
    </location>
</feature>
<dbReference type="AlphaFoldDB" id="A0A5B7KA85"/>
<dbReference type="OrthoDB" id="3853857at2759"/>
<dbReference type="Proteomes" id="UP000324222">
    <property type="component" value="Unassembled WGS sequence"/>
</dbReference>
<gene>
    <name evidence="2" type="ORF">E2C01_099677</name>
</gene>
<name>A0A5B7KA85_PORTR</name>
<keyword evidence="3" id="KW-1185">Reference proteome</keyword>
<comment type="caution">
    <text evidence="2">The sequence shown here is derived from an EMBL/GenBank/DDBJ whole genome shotgun (WGS) entry which is preliminary data.</text>
</comment>
<organism evidence="2 3">
    <name type="scientific">Portunus trituberculatus</name>
    <name type="common">Swimming crab</name>
    <name type="synonym">Neptunus trituberculatus</name>
    <dbReference type="NCBI Taxonomy" id="210409"/>
    <lineage>
        <taxon>Eukaryota</taxon>
        <taxon>Metazoa</taxon>
        <taxon>Ecdysozoa</taxon>
        <taxon>Arthropoda</taxon>
        <taxon>Crustacea</taxon>
        <taxon>Multicrustacea</taxon>
        <taxon>Malacostraca</taxon>
        <taxon>Eumalacostraca</taxon>
        <taxon>Eucarida</taxon>
        <taxon>Decapoda</taxon>
        <taxon>Pleocyemata</taxon>
        <taxon>Brachyura</taxon>
        <taxon>Eubrachyura</taxon>
        <taxon>Portunoidea</taxon>
        <taxon>Portunidae</taxon>
        <taxon>Portuninae</taxon>
        <taxon>Portunus</taxon>
    </lineage>
</organism>
<proteinExistence type="predicted"/>
<sequence length="166" mass="18879">MAEEGSLHVWPLRGQFRQYKHGSKLYTVQLDESGVTVTGDGEKQMVKVTDLVGCQCQQEQQQRGNSAYFTLLAYPLTGGRKRTRLALCFEVASGNTFSENLEVANAWRRAVYHAVRNHGRRVTWGVGLGRETRRENIERGGRQGVKEGWNESGKRRQERGRGRQID</sequence>
<evidence type="ECO:0000313" key="2">
    <source>
        <dbReference type="EMBL" id="MPD04010.1"/>
    </source>
</evidence>